<dbReference type="AlphaFoldDB" id="A0A158EBM9"/>
<proteinExistence type="predicted"/>
<organism evidence="1 2">
    <name type="scientific">Caballeronia calidae</name>
    <dbReference type="NCBI Taxonomy" id="1777139"/>
    <lineage>
        <taxon>Bacteria</taxon>
        <taxon>Pseudomonadati</taxon>
        <taxon>Pseudomonadota</taxon>
        <taxon>Betaproteobacteria</taxon>
        <taxon>Burkholderiales</taxon>
        <taxon>Burkholderiaceae</taxon>
        <taxon>Caballeronia</taxon>
    </lineage>
</organism>
<dbReference type="EMBL" id="FCOX02000061">
    <property type="protein sequence ID" value="SAL04285.1"/>
    <property type="molecule type" value="Genomic_DNA"/>
</dbReference>
<keyword evidence="2" id="KW-1185">Reference proteome</keyword>
<name>A0A158EBM9_9BURK</name>
<evidence type="ECO:0000313" key="1">
    <source>
        <dbReference type="EMBL" id="SAL04285.1"/>
    </source>
</evidence>
<sequence length="41" mass="4579">MSRRAFFMIHRVLPLMTGERDALPEGGHVATIDDIKTIDAP</sequence>
<evidence type="ECO:0000313" key="2">
    <source>
        <dbReference type="Proteomes" id="UP000071859"/>
    </source>
</evidence>
<dbReference type="Proteomes" id="UP000071859">
    <property type="component" value="Unassembled WGS sequence"/>
</dbReference>
<reference evidence="1" key="1">
    <citation type="submission" date="2016-01" db="EMBL/GenBank/DDBJ databases">
        <authorList>
            <person name="Peeters C."/>
        </authorList>
    </citation>
    <scope>NUCLEOTIDE SEQUENCE</scope>
    <source>
        <strain evidence="1">LMG 29321</strain>
    </source>
</reference>
<gene>
    <name evidence="1" type="ORF">AWB78_06887</name>
</gene>
<comment type="caution">
    <text evidence="1">The sequence shown here is derived from an EMBL/GenBank/DDBJ whole genome shotgun (WGS) entry which is preliminary data.</text>
</comment>
<accession>A0A158EBM9</accession>
<protein>
    <submittedName>
        <fullName evidence="1">Uncharacterized protein</fullName>
    </submittedName>
</protein>